<evidence type="ECO:0000313" key="2">
    <source>
        <dbReference type="Proteomes" id="UP000634136"/>
    </source>
</evidence>
<proteinExistence type="predicted"/>
<dbReference type="OrthoDB" id="1430159at2759"/>
<reference evidence="1" key="1">
    <citation type="submission" date="2020-09" db="EMBL/GenBank/DDBJ databases">
        <title>Genome-Enabled Discovery of Anthraquinone Biosynthesis in Senna tora.</title>
        <authorList>
            <person name="Kang S.-H."/>
            <person name="Pandey R.P."/>
            <person name="Lee C.-M."/>
            <person name="Sim J.-S."/>
            <person name="Jeong J.-T."/>
            <person name="Choi B.-S."/>
            <person name="Jung M."/>
            <person name="Ginzburg D."/>
            <person name="Zhao K."/>
            <person name="Won S.Y."/>
            <person name="Oh T.-J."/>
            <person name="Yu Y."/>
            <person name="Kim N.-H."/>
            <person name="Lee O.R."/>
            <person name="Lee T.-H."/>
            <person name="Bashyal P."/>
            <person name="Kim T.-S."/>
            <person name="Lee W.-H."/>
            <person name="Kawkins C."/>
            <person name="Kim C.-K."/>
            <person name="Kim J.S."/>
            <person name="Ahn B.O."/>
            <person name="Rhee S.Y."/>
            <person name="Sohng J.K."/>
        </authorList>
    </citation>
    <scope>NUCLEOTIDE SEQUENCE</scope>
    <source>
        <tissue evidence="1">Leaf</tissue>
    </source>
</reference>
<sequence>MASSRRPARFERKISVSEAINPKKLELIRAAAARVYINNQEKPGENSNMCEAEEAEKGGAGIEIENTEEADHQDQDHGINLLAAVAIQLARQETKHEDSITIRATKNKANNN</sequence>
<comment type="caution">
    <text evidence="1">The sequence shown here is derived from an EMBL/GenBank/DDBJ whole genome shotgun (WGS) entry which is preliminary data.</text>
</comment>
<keyword evidence="2" id="KW-1185">Reference proteome</keyword>
<dbReference type="Proteomes" id="UP000634136">
    <property type="component" value="Unassembled WGS sequence"/>
</dbReference>
<accession>A0A834TXI5</accession>
<name>A0A834TXI5_9FABA</name>
<dbReference type="EMBL" id="JAAIUW010000005">
    <property type="protein sequence ID" value="KAF7829764.1"/>
    <property type="molecule type" value="Genomic_DNA"/>
</dbReference>
<organism evidence="1 2">
    <name type="scientific">Senna tora</name>
    <dbReference type="NCBI Taxonomy" id="362788"/>
    <lineage>
        <taxon>Eukaryota</taxon>
        <taxon>Viridiplantae</taxon>
        <taxon>Streptophyta</taxon>
        <taxon>Embryophyta</taxon>
        <taxon>Tracheophyta</taxon>
        <taxon>Spermatophyta</taxon>
        <taxon>Magnoliopsida</taxon>
        <taxon>eudicotyledons</taxon>
        <taxon>Gunneridae</taxon>
        <taxon>Pentapetalae</taxon>
        <taxon>rosids</taxon>
        <taxon>fabids</taxon>
        <taxon>Fabales</taxon>
        <taxon>Fabaceae</taxon>
        <taxon>Caesalpinioideae</taxon>
        <taxon>Cassia clade</taxon>
        <taxon>Senna</taxon>
    </lineage>
</organism>
<dbReference type="AlphaFoldDB" id="A0A834TXI5"/>
<gene>
    <name evidence="1" type="ORF">G2W53_012097</name>
</gene>
<evidence type="ECO:0000313" key="1">
    <source>
        <dbReference type="EMBL" id="KAF7829764.1"/>
    </source>
</evidence>
<protein>
    <submittedName>
        <fullName evidence="1">Uncharacterized protein</fullName>
    </submittedName>
</protein>